<dbReference type="GO" id="GO:0009401">
    <property type="term" value="P:phosphoenolpyruvate-dependent sugar phosphotransferase system"/>
    <property type="evidence" value="ECO:0007669"/>
    <property type="project" value="UniProtKB-KW"/>
</dbReference>
<gene>
    <name evidence="9" type="ORF">AM506_15090</name>
</gene>
<dbReference type="EMBL" id="LIXZ01000013">
    <property type="protein sequence ID" value="KPL58661.1"/>
    <property type="molecule type" value="Genomic_DNA"/>
</dbReference>
<evidence type="ECO:0000256" key="5">
    <source>
        <dbReference type="PIRSR" id="PIRSR000699-1"/>
    </source>
</evidence>
<dbReference type="PANTHER" id="PTHR34382">
    <property type="entry name" value="PTS SYSTEM N,N'-DIACETYLCHITOBIOSE-SPECIFIC EIIA COMPONENT"/>
    <property type="match status" value="1"/>
</dbReference>
<comment type="cofactor">
    <cofactor evidence="6">
        <name>Mg(2+)</name>
        <dbReference type="ChEBI" id="CHEBI:18420"/>
    </cofactor>
    <text evidence="6">Binds 1 Mg(2+) ion per trimer.</text>
</comment>
<dbReference type="eggNOG" id="COG1447">
    <property type="taxonomic scope" value="Bacteria"/>
</dbReference>
<keyword evidence="1" id="KW-0813">Transport</keyword>
<protein>
    <submittedName>
        <fullName evidence="9">PTS mannose transporter subunit IIA</fullName>
    </submittedName>
</protein>
<dbReference type="OrthoDB" id="350602at2"/>
<sequence>MAEIRNVEMEIFEIISNGGNAKSTAYEALAKAHEGKFDEAEEMIKTAHDELNKAHKTQTSLIQAEINGEEFEKSLLMIHAQDHLMTSISEISLIEQMIPMLKRIHALESQSN</sequence>
<dbReference type="InterPro" id="IPR036542">
    <property type="entry name" value="PTS_IIA_lac/cel_sf"/>
</dbReference>
<dbReference type="Proteomes" id="UP000050398">
    <property type="component" value="Unassembled WGS sequence"/>
</dbReference>
<keyword evidence="6" id="KW-0479">Metal-binding</keyword>
<comment type="caution">
    <text evidence="9">The sequence shown here is derived from an EMBL/GenBank/DDBJ whole genome shotgun (WGS) entry which is preliminary data.</text>
</comment>
<evidence type="ECO:0000256" key="1">
    <source>
        <dbReference type="ARBA" id="ARBA00022448"/>
    </source>
</evidence>
<dbReference type="CDD" id="cd00215">
    <property type="entry name" value="PTS_IIA_lac"/>
    <property type="match status" value="1"/>
</dbReference>
<feature type="modified residue" description="Phosphohistidine; by HPr" evidence="7">
    <location>
        <position position="79"/>
    </location>
</feature>
<dbReference type="PIRSF" id="PIRSF000699">
    <property type="entry name" value="PTS_IILac_III"/>
    <property type="match status" value="1"/>
</dbReference>
<dbReference type="SUPFAM" id="SSF46973">
    <property type="entry name" value="Enzyme IIa from lactose specific PTS, IIa-lac"/>
    <property type="match status" value="1"/>
</dbReference>
<dbReference type="Gene3D" id="1.20.58.80">
    <property type="entry name" value="Phosphotransferase system, lactose/cellobiose-type IIA subunit"/>
    <property type="match status" value="1"/>
</dbReference>
<keyword evidence="2" id="KW-0762">Sugar transport</keyword>
<evidence type="ECO:0000256" key="6">
    <source>
        <dbReference type="PIRSR" id="PIRSR000699-2"/>
    </source>
</evidence>
<dbReference type="PATRIC" id="fig|218284.4.peg.1203"/>
<accession>A0A0P6WEB3</accession>
<reference evidence="9 10" key="1">
    <citation type="submission" date="2015-08" db="EMBL/GenBank/DDBJ databases">
        <title>Draft Genome Sequence of Bacillus vietnamensis UCD-SED5.</title>
        <authorList>
            <person name="Lee R.D."/>
            <person name="Jospin G."/>
            <person name="Lang J.M."/>
            <person name="Coil D.A."/>
            <person name="Eisen J.A."/>
        </authorList>
    </citation>
    <scope>NUCLEOTIDE SEQUENCE [LARGE SCALE GENOMIC DNA]</scope>
    <source>
        <strain evidence="9 10">UCD-SED5</strain>
    </source>
</reference>
<keyword evidence="4" id="KW-0598">Phosphotransferase system</keyword>
<dbReference type="InterPro" id="IPR003188">
    <property type="entry name" value="PTS_IIA_lac/cel"/>
</dbReference>
<dbReference type="AlphaFoldDB" id="A0A0P6WEB3"/>
<feature type="coiled-coil region" evidence="8">
    <location>
        <begin position="30"/>
        <end position="57"/>
    </location>
</feature>
<keyword evidence="8" id="KW-0175">Coiled coil</keyword>
<evidence type="ECO:0000256" key="7">
    <source>
        <dbReference type="PROSITE-ProRule" id="PRU00418"/>
    </source>
</evidence>
<evidence type="ECO:0000256" key="8">
    <source>
        <dbReference type="SAM" id="Coils"/>
    </source>
</evidence>
<dbReference type="PROSITE" id="PS51095">
    <property type="entry name" value="PTS_EIIA_TYPE_3"/>
    <property type="match status" value="1"/>
</dbReference>
<dbReference type="GO" id="GO:0046872">
    <property type="term" value="F:metal ion binding"/>
    <property type="evidence" value="ECO:0007669"/>
    <property type="project" value="UniProtKB-KW"/>
</dbReference>
<keyword evidence="3" id="KW-0808">Transferase</keyword>
<dbReference type="RefSeq" id="WP_060673325.1">
    <property type="nucleotide sequence ID" value="NZ_JACKZJ010000002.1"/>
</dbReference>
<dbReference type="PANTHER" id="PTHR34382:SF7">
    <property type="entry name" value="PTS SYSTEM N,N'-DIACETYLCHITOBIOSE-SPECIFIC EIIA COMPONENT"/>
    <property type="match status" value="1"/>
</dbReference>
<dbReference type="Pfam" id="PF02255">
    <property type="entry name" value="PTS_IIA"/>
    <property type="match status" value="1"/>
</dbReference>
<organism evidence="9 10">
    <name type="scientific">Rossellomorea vietnamensis</name>
    <dbReference type="NCBI Taxonomy" id="218284"/>
    <lineage>
        <taxon>Bacteria</taxon>
        <taxon>Bacillati</taxon>
        <taxon>Bacillota</taxon>
        <taxon>Bacilli</taxon>
        <taxon>Bacillales</taxon>
        <taxon>Bacillaceae</taxon>
        <taxon>Rossellomorea</taxon>
    </lineage>
</organism>
<name>A0A0P6WEB3_9BACI</name>
<keyword evidence="6" id="KW-0460">Magnesium</keyword>
<feature type="active site" description="Tele-phosphohistidine intermediate" evidence="5">
    <location>
        <position position="79"/>
    </location>
</feature>
<proteinExistence type="predicted"/>
<evidence type="ECO:0000313" key="10">
    <source>
        <dbReference type="Proteomes" id="UP000050398"/>
    </source>
</evidence>
<dbReference type="GO" id="GO:0016740">
    <property type="term" value="F:transferase activity"/>
    <property type="evidence" value="ECO:0007669"/>
    <property type="project" value="UniProtKB-KW"/>
</dbReference>
<feature type="binding site" evidence="6">
    <location>
        <position position="82"/>
    </location>
    <ligand>
        <name>Mg(2+)</name>
        <dbReference type="ChEBI" id="CHEBI:18420"/>
        <note>ligand shared between all trimeric partners</note>
    </ligand>
</feature>
<evidence type="ECO:0000256" key="4">
    <source>
        <dbReference type="ARBA" id="ARBA00022683"/>
    </source>
</evidence>
<evidence type="ECO:0000256" key="2">
    <source>
        <dbReference type="ARBA" id="ARBA00022597"/>
    </source>
</evidence>
<evidence type="ECO:0000313" key="9">
    <source>
        <dbReference type="EMBL" id="KPL58661.1"/>
    </source>
</evidence>
<evidence type="ECO:0000256" key="3">
    <source>
        <dbReference type="ARBA" id="ARBA00022679"/>
    </source>
</evidence>